<feature type="transmembrane region" description="Helical" evidence="1">
    <location>
        <begin position="112"/>
        <end position="136"/>
    </location>
</feature>
<evidence type="ECO:0000256" key="1">
    <source>
        <dbReference type="SAM" id="Phobius"/>
    </source>
</evidence>
<keyword evidence="1" id="KW-0812">Transmembrane</keyword>
<organism evidence="3 4">
    <name type="scientific">Imperialibacter roseus</name>
    <dbReference type="NCBI Taxonomy" id="1324217"/>
    <lineage>
        <taxon>Bacteria</taxon>
        <taxon>Pseudomonadati</taxon>
        <taxon>Bacteroidota</taxon>
        <taxon>Cytophagia</taxon>
        <taxon>Cytophagales</taxon>
        <taxon>Flammeovirgaceae</taxon>
        <taxon>Imperialibacter</taxon>
    </lineage>
</organism>
<dbReference type="InterPro" id="IPR008756">
    <property type="entry name" value="Peptidase_M56"/>
</dbReference>
<accession>A0ABZ0IKJ3</accession>
<feature type="transmembrane region" description="Helical" evidence="1">
    <location>
        <begin position="37"/>
        <end position="55"/>
    </location>
</feature>
<evidence type="ECO:0000259" key="2">
    <source>
        <dbReference type="Pfam" id="PF05569"/>
    </source>
</evidence>
<sequence length="598" mass="69284">MNSFFIYLLEVSGASAILYFGFLILSKNTSVKFRRLYLLSCLLMSAAIPFSGLHLSSPLTVSFHEEPRASSFIATSSPVTSPVSTASMDEATEIATAALPVEQVSSVETGDILLFVYLIGVIFFLVRIGISMYGVYRLMKSAEKVDGEFSSFFIVDKEAFTGASFFQLIFIGKSLLNTSKESIIYRHEQVHATRWHSLDLLLSEVYTAVFWLNPIGWLIKSQIRLNTEYEADEAMMSHVDRKAYSHMLIDLSSTLYYERVSNFFSAKSVKRRIESLHTFREHKFYRGLVWTSLFYALAFLLIACVEPWEGSRSADPVKAMENIKTVTTRFTSHQSDTQDKDDRVIAVAYYHPDGTIDRVDQHMTYPYNYKNPFRREFWTEPDPINVPLVMDGLELGNAENNILYGNDWPVKYWDYVKNGHPKMKTHSEIFTYNVSVERGQFDLPVKIFTTETGLNEDAIANRHVFYNNKEAPLRLFKGYEEEFEYNDGKVTRYLASYIPDEAAEEIFGKNGVVEKGDGVVYVYENNNLSRVTYSDRVYQFAYEGGLLTRTEYYIKENMYNYREHFYSAEGLRTRTEIYNLYKELEFTIDYDYEFYEDQ</sequence>
<feature type="domain" description="Peptidase M56" evidence="2">
    <location>
        <begin position="177"/>
        <end position="275"/>
    </location>
</feature>
<dbReference type="InterPro" id="IPR052173">
    <property type="entry name" value="Beta-lactam_resp_regulator"/>
</dbReference>
<protein>
    <submittedName>
        <fullName evidence="3">M56 family metallopeptidase</fullName>
    </submittedName>
</protein>
<gene>
    <name evidence="3" type="ORF">RT717_18380</name>
</gene>
<dbReference type="Proteomes" id="UP001302349">
    <property type="component" value="Chromosome"/>
</dbReference>
<evidence type="ECO:0000313" key="3">
    <source>
        <dbReference type="EMBL" id="WOK05052.1"/>
    </source>
</evidence>
<keyword evidence="1" id="KW-1133">Transmembrane helix</keyword>
<dbReference type="PANTHER" id="PTHR34978:SF3">
    <property type="entry name" value="SLR0241 PROTEIN"/>
    <property type="match status" value="1"/>
</dbReference>
<feature type="transmembrane region" description="Helical" evidence="1">
    <location>
        <begin position="6"/>
        <end position="25"/>
    </location>
</feature>
<keyword evidence="1" id="KW-0472">Membrane</keyword>
<dbReference type="PANTHER" id="PTHR34978">
    <property type="entry name" value="POSSIBLE SENSOR-TRANSDUCER PROTEIN BLAR"/>
    <property type="match status" value="1"/>
</dbReference>
<feature type="transmembrane region" description="Helical" evidence="1">
    <location>
        <begin position="287"/>
        <end position="308"/>
    </location>
</feature>
<name>A0ABZ0IKJ3_9BACT</name>
<dbReference type="Pfam" id="PF05569">
    <property type="entry name" value="Peptidase_M56"/>
    <property type="match status" value="1"/>
</dbReference>
<dbReference type="RefSeq" id="WP_317487845.1">
    <property type="nucleotide sequence ID" value="NZ_CP136051.1"/>
</dbReference>
<keyword evidence="4" id="KW-1185">Reference proteome</keyword>
<proteinExistence type="predicted"/>
<evidence type="ECO:0000313" key="4">
    <source>
        <dbReference type="Proteomes" id="UP001302349"/>
    </source>
</evidence>
<dbReference type="EMBL" id="CP136051">
    <property type="protein sequence ID" value="WOK05052.1"/>
    <property type="molecule type" value="Genomic_DNA"/>
</dbReference>
<dbReference type="CDD" id="cd07341">
    <property type="entry name" value="M56_BlaR1_MecR1_like"/>
    <property type="match status" value="1"/>
</dbReference>
<reference evidence="3 4" key="1">
    <citation type="journal article" date="2023" name="Microbiol. Resour. Announc.">
        <title>Complete Genome Sequence of Imperialibacter roseus strain P4T.</title>
        <authorList>
            <person name="Tizabi D.R."/>
            <person name="Bachvaroff T."/>
            <person name="Hill R.T."/>
        </authorList>
    </citation>
    <scope>NUCLEOTIDE SEQUENCE [LARGE SCALE GENOMIC DNA]</scope>
    <source>
        <strain evidence="3 4">P4T</strain>
    </source>
</reference>